<gene>
    <name evidence="1" type="ORF">DYBT9275_03871</name>
</gene>
<evidence type="ECO:0000313" key="2">
    <source>
        <dbReference type="Proteomes" id="UP000680038"/>
    </source>
</evidence>
<dbReference type="Gene3D" id="3.40.710.10">
    <property type="entry name" value="DD-peptidase/beta-lactamase superfamily"/>
    <property type="match status" value="1"/>
</dbReference>
<comment type="caution">
    <text evidence="1">The sequence shown here is derived from an EMBL/GenBank/DDBJ whole genome shotgun (WGS) entry which is preliminary data.</text>
</comment>
<sequence>MAVLLFALLNGTVIPKATVAARLQDLYPMPDKGMFYGRGMMVTDFMEIAGQPDQWVGHTGGTETYRALLIYDIKTKIFLAVSVNAHVSVEAISRKLLSVAFQQ</sequence>
<dbReference type="EMBL" id="CAJRAF010000002">
    <property type="protein sequence ID" value="CAG5006660.1"/>
    <property type="molecule type" value="Genomic_DNA"/>
</dbReference>
<dbReference type="AlphaFoldDB" id="A0A916JFP1"/>
<protein>
    <recommendedName>
        <fullName evidence="3">Beta-lactamase</fullName>
    </recommendedName>
</protein>
<organism evidence="1 2">
    <name type="scientific">Dyadobacter helix</name>
    <dbReference type="NCBI Taxonomy" id="2822344"/>
    <lineage>
        <taxon>Bacteria</taxon>
        <taxon>Pseudomonadati</taxon>
        <taxon>Bacteroidota</taxon>
        <taxon>Cytophagia</taxon>
        <taxon>Cytophagales</taxon>
        <taxon>Spirosomataceae</taxon>
        <taxon>Dyadobacter</taxon>
    </lineage>
</organism>
<evidence type="ECO:0000313" key="1">
    <source>
        <dbReference type="EMBL" id="CAG5006660.1"/>
    </source>
</evidence>
<keyword evidence="2" id="KW-1185">Reference proteome</keyword>
<accession>A0A916JFP1</accession>
<dbReference type="InterPro" id="IPR012338">
    <property type="entry name" value="Beta-lactam/transpept-like"/>
</dbReference>
<name>A0A916JFP1_9BACT</name>
<dbReference type="SUPFAM" id="SSF56601">
    <property type="entry name" value="beta-lactamase/transpeptidase-like"/>
    <property type="match status" value="1"/>
</dbReference>
<evidence type="ECO:0008006" key="3">
    <source>
        <dbReference type="Google" id="ProtNLM"/>
    </source>
</evidence>
<dbReference type="Proteomes" id="UP000680038">
    <property type="component" value="Unassembled WGS sequence"/>
</dbReference>
<reference evidence="1" key="1">
    <citation type="submission" date="2021-04" db="EMBL/GenBank/DDBJ databases">
        <authorList>
            <person name="Rodrigo-Torres L."/>
            <person name="Arahal R. D."/>
            <person name="Lucena T."/>
        </authorList>
    </citation>
    <scope>NUCLEOTIDE SEQUENCE</scope>
    <source>
        <strain evidence="1">CECT 9275</strain>
    </source>
</reference>
<proteinExistence type="predicted"/>